<protein>
    <submittedName>
        <fullName evidence="6">Uncharacterized protein</fullName>
    </submittedName>
</protein>
<dbReference type="Proteomes" id="UP001153620">
    <property type="component" value="Chromosome 1"/>
</dbReference>
<dbReference type="GO" id="GO:0030154">
    <property type="term" value="P:cell differentiation"/>
    <property type="evidence" value="ECO:0007669"/>
    <property type="project" value="UniProtKB-ARBA"/>
</dbReference>
<dbReference type="PANTHER" id="PTHR44170:SF56">
    <property type="entry name" value="FIBRONECTIN TYPE-III DOMAIN-CONTAINING PROTEIN"/>
    <property type="match status" value="1"/>
</dbReference>
<dbReference type="SUPFAM" id="SSF49265">
    <property type="entry name" value="Fibronectin type III"/>
    <property type="match status" value="1"/>
</dbReference>
<evidence type="ECO:0000256" key="2">
    <source>
        <dbReference type="ARBA" id="ARBA00023157"/>
    </source>
</evidence>
<keyword evidence="1" id="KW-0677">Repeat</keyword>
<dbReference type="OrthoDB" id="6234674at2759"/>
<dbReference type="GO" id="GO:0009653">
    <property type="term" value="P:anatomical structure morphogenesis"/>
    <property type="evidence" value="ECO:0007669"/>
    <property type="project" value="UniProtKB-ARBA"/>
</dbReference>
<keyword evidence="3" id="KW-0812">Transmembrane</keyword>
<feature type="domain" description="Fibronectin type-III" evidence="5">
    <location>
        <begin position="426"/>
        <end position="519"/>
    </location>
</feature>
<dbReference type="CDD" id="cd00063">
    <property type="entry name" value="FN3"/>
    <property type="match status" value="2"/>
</dbReference>
<reference evidence="6" key="2">
    <citation type="submission" date="2022-10" db="EMBL/GenBank/DDBJ databases">
        <authorList>
            <consortium name="ENA_rothamsted_submissions"/>
            <consortium name="culmorum"/>
            <person name="King R."/>
        </authorList>
    </citation>
    <scope>NUCLEOTIDE SEQUENCE</scope>
</reference>
<dbReference type="Pfam" id="PF07679">
    <property type="entry name" value="I-set"/>
    <property type="match status" value="1"/>
</dbReference>
<dbReference type="Pfam" id="PF00041">
    <property type="entry name" value="fn3"/>
    <property type="match status" value="2"/>
</dbReference>
<feature type="domain" description="Ig-like" evidence="4">
    <location>
        <begin position="38"/>
        <end position="119"/>
    </location>
</feature>
<keyword evidence="2" id="KW-1015">Disulfide bond</keyword>
<dbReference type="InterPro" id="IPR036179">
    <property type="entry name" value="Ig-like_dom_sf"/>
</dbReference>
<dbReference type="PANTHER" id="PTHR44170">
    <property type="entry name" value="PROTEIN SIDEKICK"/>
    <property type="match status" value="1"/>
</dbReference>
<dbReference type="CDD" id="cd00096">
    <property type="entry name" value="Ig"/>
    <property type="match status" value="1"/>
</dbReference>
<dbReference type="SMART" id="SM00408">
    <property type="entry name" value="IGc2"/>
    <property type="match status" value="3"/>
</dbReference>
<dbReference type="Gene3D" id="2.60.40.10">
    <property type="entry name" value="Immunoglobulins"/>
    <property type="match status" value="6"/>
</dbReference>
<feature type="domain" description="Fibronectin type-III" evidence="5">
    <location>
        <begin position="539"/>
        <end position="631"/>
    </location>
</feature>
<feature type="transmembrane region" description="Helical" evidence="3">
    <location>
        <begin position="6"/>
        <end position="24"/>
    </location>
</feature>
<evidence type="ECO:0000313" key="7">
    <source>
        <dbReference type="Proteomes" id="UP001153620"/>
    </source>
</evidence>
<organism evidence="6 7">
    <name type="scientific">Chironomus riparius</name>
    <dbReference type="NCBI Taxonomy" id="315576"/>
    <lineage>
        <taxon>Eukaryota</taxon>
        <taxon>Metazoa</taxon>
        <taxon>Ecdysozoa</taxon>
        <taxon>Arthropoda</taxon>
        <taxon>Hexapoda</taxon>
        <taxon>Insecta</taxon>
        <taxon>Pterygota</taxon>
        <taxon>Neoptera</taxon>
        <taxon>Endopterygota</taxon>
        <taxon>Diptera</taxon>
        <taxon>Nematocera</taxon>
        <taxon>Chironomoidea</taxon>
        <taxon>Chironomidae</taxon>
        <taxon>Chironominae</taxon>
        <taxon>Chironomus</taxon>
    </lineage>
</organism>
<feature type="domain" description="Ig-like" evidence="4">
    <location>
        <begin position="125"/>
        <end position="228"/>
    </location>
</feature>
<dbReference type="InterPro" id="IPR003961">
    <property type="entry name" value="FN3_dom"/>
</dbReference>
<sequence length="672" mass="76945">MSSTLMIFFIITICLHLMAVLCMYEEHKKPTYIEGRVGGYVVFNCPLEFPQENYPIPYHLHWRKDNKLIFSWYGSDTQVAGQFSGRIHLVDNKIGIGKASINLTSVRDSDTGWYECKMSYPNRSPQTRNNGTWFHLSVDGGTLLKIPPVNQTVLEFESAYFHCSVKNTDTMFVTWFKDDELLSQFPDLSSRTVMGADGSLLITPTIMTDLGMFKCRVRNNVGEEEEASAFLNVQYKAKVIYSPKEVYFAFGQTAILDCHFRSNPPLTNLRWEKDGILFDPYNVRDVYYKRNGSLYFSEVDDLHSGKYTCTPFNELGTDGPSSIINVIVQHPPEFTLKPKSVYIQKLNDSLTMHCSAHDKHTDEDRSLIAWTRKDGLALPYGRHHVDGGNLTLENITAPDRGVYICSAINEAARIETEAELMIETFSPKAPSNLTANSTKDSVTIYWTQNYLRPDLKFTVWYRLSDGLEWRTRQLSSSKKYEATIDNLEPAREYEFMVLSQDRYNDGLFSKPYRYRTKAHDYEEPSELPKSTLQFSQIGPPRNVSVKLNEDGYFVSWDAPEFGQDQFGLYIIRWFLEPEHELCGSIETRNNSYTVPEDKLDDGVSYSFQVSSVSTYSYEAASDLYKIATPQYRIVQAITIGAVGLLILLALAGILFYMKRHLFTSNYSNDDKV</sequence>
<feature type="transmembrane region" description="Helical" evidence="3">
    <location>
        <begin position="633"/>
        <end position="657"/>
    </location>
</feature>
<dbReference type="Pfam" id="PF07686">
    <property type="entry name" value="V-set"/>
    <property type="match status" value="1"/>
</dbReference>
<feature type="domain" description="Ig-like" evidence="4">
    <location>
        <begin position="332"/>
        <end position="421"/>
    </location>
</feature>
<dbReference type="PROSITE" id="PS50853">
    <property type="entry name" value="FN3"/>
    <property type="match status" value="2"/>
</dbReference>
<proteinExistence type="predicted"/>
<dbReference type="SMART" id="SM00060">
    <property type="entry name" value="FN3"/>
    <property type="match status" value="2"/>
</dbReference>
<keyword evidence="3" id="KW-1133">Transmembrane helix</keyword>
<dbReference type="InterPro" id="IPR036116">
    <property type="entry name" value="FN3_sf"/>
</dbReference>
<dbReference type="InterPro" id="IPR013106">
    <property type="entry name" value="Ig_V-set"/>
</dbReference>
<dbReference type="GO" id="GO:0098609">
    <property type="term" value="P:cell-cell adhesion"/>
    <property type="evidence" value="ECO:0007669"/>
    <property type="project" value="TreeGrafter"/>
</dbReference>
<evidence type="ECO:0000259" key="4">
    <source>
        <dbReference type="PROSITE" id="PS50835"/>
    </source>
</evidence>
<name>A0A9N9RLD7_9DIPT</name>
<accession>A0A9N9RLD7</accession>
<keyword evidence="7" id="KW-1185">Reference proteome</keyword>
<dbReference type="SUPFAM" id="SSF48726">
    <property type="entry name" value="Immunoglobulin"/>
    <property type="match status" value="4"/>
</dbReference>
<dbReference type="SMART" id="SM00409">
    <property type="entry name" value="IG"/>
    <property type="match status" value="4"/>
</dbReference>
<dbReference type="InterPro" id="IPR007110">
    <property type="entry name" value="Ig-like_dom"/>
</dbReference>
<keyword evidence="3" id="KW-0472">Membrane</keyword>
<dbReference type="InterPro" id="IPR003598">
    <property type="entry name" value="Ig_sub2"/>
</dbReference>
<dbReference type="Pfam" id="PF13927">
    <property type="entry name" value="Ig_3"/>
    <property type="match status" value="2"/>
</dbReference>
<dbReference type="PROSITE" id="PS50835">
    <property type="entry name" value="IG_LIKE"/>
    <property type="match status" value="4"/>
</dbReference>
<dbReference type="InterPro" id="IPR013783">
    <property type="entry name" value="Ig-like_fold"/>
</dbReference>
<dbReference type="InterPro" id="IPR013098">
    <property type="entry name" value="Ig_I-set"/>
</dbReference>
<evidence type="ECO:0000256" key="3">
    <source>
        <dbReference type="SAM" id="Phobius"/>
    </source>
</evidence>
<dbReference type="EMBL" id="OU895877">
    <property type="protein sequence ID" value="CAG9799067.1"/>
    <property type="molecule type" value="Genomic_DNA"/>
</dbReference>
<feature type="domain" description="Ig-like" evidence="4">
    <location>
        <begin position="237"/>
        <end position="327"/>
    </location>
</feature>
<evidence type="ECO:0000259" key="5">
    <source>
        <dbReference type="PROSITE" id="PS50853"/>
    </source>
</evidence>
<evidence type="ECO:0000313" key="6">
    <source>
        <dbReference type="EMBL" id="CAG9799067.1"/>
    </source>
</evidence>
<evidence type="ECO:0000256" key="1">
    <source>
        <dbReference type="ARBA" id="ARBA00022737"/>
    </source>
</evidence>
<dbReference type="AlphaFoldDB" id="A0A9N9RLD7"/>
<reference evidence="6" key="1">
    <citation type="submission" date="2022-01" db="EMBL/GenBank/DDBJ databases">
        <authorList>
            <person name="King R."/>
        </authorList>
    </citation>
    <scope>NUCLEOTIDE SEQUENCE</scope>
</reference>
<dbReference type="InterPro" id="IPR003599">
    <property type="entry name" value="Ig_sub"/>
</dbReference>
<gene>
    <name evidence="6" type="ORF">CHIRRI_LOCUS2042</name>
</gene>